<evidence type="ECO:0000256" key="1">
    <source>
        <dbReference type="ARBA" id="ARBA00004412"/>
    </source>
</evidence>
<dbReference type="GeneID" id="8232079"/>
<dbReference type="GO" id="GO:0005770">
    <property type="term" value="C:late endosome"/>
    <property type="evidence" value="ECO:0007669"/>
    <property type="project" value="UniProtKB-SubCell"/>
</dbReference>
<dbReference type="FunCoup" id="E0VPD5">
    <property type="interactions" value="1656"/>
</dbReference>
<evidence type="ECO:0000256" key="2">
    <source>
        <dbReference type="ARBA" id="ARBA00004541"/>
    </source>
</evidence>
<keyword evidence="5" id="KW-0968">Cytoplasmic vesicle</keyword>
<accession>E0VPD5</accession>
<evidence type="ECO:0000256" key="5">
    <source>
        <dbReference type="ARBA" id="ARBA00023329"/>
    </source>
</evidence>
<dbReference type="Proteomes" id="UP000009046">
    <property type="component" value="Unassembled WGS sequence"/>
</dbReference>
<organism>
    <name type="scientific">Pediculus humanus subsp. corporis</name>
    <name type="common">Body louse</name>
    <dbReference type="NCBI Taxonomy" id="121224"/>
    <lineage>
        <taxon>Eukaryota</taxon>
        <taxon>Metazoa</taxon>
        <taxon>Ecdysozoa</taxon>
        <taxon>Arthropoda</taxon>
        <taxon>Hexapoda</taxon>
        <taxon>Insecta</taxon>
        <taxon>Pterygota</taxon>
        <taxon>Neoptera</taxon>
        <taxon>Paraneoptera</taxon>
        <taxon>Psocodea</taxon>
        <taxon>Troctomorpha</taxon>
        <taxon>Phthiraptera</taxon>
        <taxon>Anoplura</taxon>
        <taxon>Pediculidae</taxon>
        <taxon>Pediculus</taxon>
    </lineage>
</organism>
<reference evidence="7" key="2">
    <citation type="submission" date="2007-04" db="EMBL/GenBank/DDBJ databases">
        <title>The genome of the human body louse.</title>
        <authorList>
            <consortium name="The Human Body Louse Genome Consortium"/>
            <person name="Kirkness E."/>
            <person name="Walenz B."/>
            <person name="Hass B."/>
            <person name="Bruggner R."/>
            <person name="Strausberg R."/>
        </authorList>
    </citation>
    <scope>NUCLEOTIDE SEQUENCE</scope>
    <source>
        <strain evidence="7">USDA</strain>
    </source>
</reference>
<dbReference type="EMBL" id="AAZO01004158">
    <property type="status" value="NOT_ANNOTATED_CDS"/>
    <property type="molecule type" value="Genomic_DNA"/>
</dbReference>
<dbReference type="KEGG" id="phu:Phum_PHUM357530"/>
<dbReference type="AlphaFoldDB" id="E0VPD5"/>
<protein>
    <recommendedName>
        <fullName evidence="6">Vps16 C-terminal domain-containing protein</fullName>
    </recommendedName>
</protein>
<dbReference type="GO" id="GO:0007034">
    <property type="term" value="P:vacuolar transport"/>
    <property type="evidence" value="ECO:0007669"/>
    <property type="project" value="TreeGrafter"/>
</dbReference>
<dbReference type="GO" id="GO:0006886">
    <property type="term" value="P:intracellular protein transport"/>
    <property type="evidence" value="ECO:0007669"/>
    <property type="project" value="InterPro"/>
</dbReference>
<proteinExistence type="predicted"/>
<evidence type="ECO:0000259" key="6">
    <source>
        <dbReference type="Pfam" id="PF04840"/>
    </source>
</evidence>
<dbReference type="InParanoid" id="E0VPD5"/>
<dbReference type="InterPro" id="IPR006925">
    <property type="entry name" value="Vps16_C"/>
</dbReference>
<keyword evidence="9" id="KW-1185">Reference proteome</keyword>
<dbReference type="eggNOG" id="KOG4677">
    <property type="taxonomic scope" value="Eukaryota"/>
</dbReference>
<dbReference type="CTD" id="8232079"/>
<dbReference type="EMBL" id="DS235363">
    <property type="protein sequence ID" value="EEB15241.1"/>
    <property type="molecule type" value="Genomic_DNA"/>
</dbReference>
<dbReference type="STRING" id="121224.E0VPD5"/>
<dbReference type="HOGENOM" id="CLU_029487_1_0_1"/>
<keyword evidence="4" id="KW-0967">Endosome</keyword>
<evidence type="ECO:0000256" key="3">
    <source>
        <dbReference type="ARBA" id="ARBA00004603"/>
    </source>
</evidence>
<dbReference type="VEuPathDB" id="VectorBase:PHUM357530"/>
<dbReference type="PANTHER" id="PTHR13364:SF6">
    <property type="entry name" value="SPERMATOGENESIS-DEFECTIVE PROTEIN 39 HOMOLOG"/>
    <property type="match status" value="1"/>
</dbReference>
<dbReference type="PANTHER" id="PTHR13364">
    <property type="entry name" value="DEFECTIVE SPERMATOGENESIS PROTEIN 39"/>
    <property type="match status" value="1"/>
</dbReference>
<dbReference type="OMA" id="APLEMFK"/>
<dbReference type="OrthoDB" id="9977282at2759"/>
<name>E0VPD5_PEDHC</name>
<dbReference type="Pfam" id="PF04840">
    <property type="entry name" value="Vps16_C"/>
    <property type="match status" value="1"/>
</dbReference>
<evidence type="ECO:0000256" key="4">
    <source>
        <dbReference type="ARBA" id="ARBA00022753"/>
    </source>
</evidence>
<reference evidence="8" key="3">
    <citation type="submission" date="2020-05" db="UniProtKB">
        <authorList>
            <consortium name="EnsemblMetazoa"/>
        </authorList>
    </citation>
    <scope>IDENTIFICATION</scope>
    <source>
        <strain evidence="8">USDA</strain>
    </source>
</reference>
<feature type="domain" description="Vps16 C-terminal" evidence="6">
    <location>
        <begin position="130"/>
        <end position="327"/>
    </location>
</feature>
<gene>
    <name evidence="8" type="primary">8232079</name>
    <name evidence="7" type="ORF">Phum_PHUM357530</name>
</gene>
<evidence type="ECO:0000313" key="9">
    <source>
        <dbReference type="Proteomes" id="UP000009046"/>
    </source>
</evidence>
<comment type="subcellular location">
    <subcellularLocation>
        <location evidence="2">Cytoplasmic vesicle</location>
    </subcellularLocation>
    <subcellularLocation>
        <location evidence="1">Early endosome</location>
    </subcellularLocation>
    <subcellularLocation>
        <location evidence="3">Late endosome</location>
    </subcellularLocation>
</comment>
<evidence type="ECO:0000313" key="8">
    <source>
        <dbReference type="EnsemblMetazoa" id="PHUM357530-PA"/>
    </source>
</evidence>
<sequence length="431" mass="50104">MASKQEDENYWNQSNFKPFSFDDEDLSSKSQIFGSSVSSSIIADIIFDGVPTVEKPDLQKRPLETLISKNSLDRIFSDGPFIKPQKVSLEEELRILRRKIDDQWVPPSVLKTIKCIILGQPFSLHLYRSLDLKKELLDEAIKSGDGNAILAIVLHLSKTLKKSIFYQVIQMQPIAISQYANYLETRLMISDLIDLLEMSGQIREAAMKQYTYIVQGTQNIETKIQRLTACYSNHFSSLDLRDKDLVQNYLKYLQWTTSLESPIFSSIPKTSVLSSLEYLCKNFWNEPKVSKHSPWFLIPFQGITERQVQWIILTSRSSKQSWDDIEAHFLAKGWLSARKLKSIIPIEKIITELHQWKAPYKILAQYFDVMSSFDRRLELAKQLPCHLAVIDVYVLMKDRRGIEEYKINLKPQSEEYLHAENALRLQIKWKN</sequence>
<dbReference type="EnsemblMetazoa" id="PHUM357530-RA">
    <property type="protein sequence ID" value="PHUM357530-PA"/>
    <property type="gene ID" value="PHUM357530"/>
</dbReference>
<dbReference type="InterPro" id="IPR040057">
    <property type="entry name" value="Spe-39"/>
</dbReference>
<dbReference type="GO" id="GO:0005769">
    <property type="term" value="C:early endosome"/>
    <property type="evidence" value="ECO:0007669"/>
    <property type="project" value="UniProtKB-SubCell"/>
</dbReference>
<evidence type="ECO:0000313" key="7">
    <source>
        <dbReference type="EMBL" id="EEB15241.1"/>
    </source>
</evidence>
<dbReference type="RefSeq" id="XP_002427979.1">
    <property type="nucleotide sequence ID" value="XM_002427934.1"/>
</dbReference>
<reference evidence="7" key="1">
    <citation type="submission" date="2007-04" db="EMBL/GenBank/DDBJ databases">
        <title>Annotation of Pediculus humanus corporis strain USDA.</title>
        <authorList>
            <person name="Kirkness E."/>
            <person name="Hannick L."/>
            <person name="Hass B."/>
            <person name="Bruggner R."/>
            <person name="Lawson D."/>
            <person name="Bidwell S."/>
            <person name="Joardar V."/>
            <person name="Caler E."/>
            <person name="Walenz B."/>
            <person name="Inman J."/>
            <person name="Schobel S."/>
            <person name="Galinsky K."/>
            <person name="Amedeo P."/>
            <person name="Strausberg R."/>
        </authorList>
    </citation>
    <scope>NUCLEOTIDE SEQUENCE</scope>
    <source>
        <strain evidence="7">USDA</strain>
    </source>
</reference>